<evidence type="ECO:0000256" key="8">
    <source>
        <dbReference type="SAM" id="MobiDB-lite"/>
    </source>
</evidence>
<dbReference type="FunFam" id="1.10.10.60:FF:000404">
    <property type="entry name" value="Transcription factor MYB97"/>
    <property type="match status" value="1"/>
</dbReference>
<evidence type="ECO:0000256" key="4">
    <source>
        <dbReference type="ARBA" id="ARBA00023125"/>
    </source>
</evidence>
<evidence type="ECO:0000259" key="10">
    <source>
        <dbReference type="PROSITE" id="PS51294"/>
    </source>
</evidence>
<feature type="compositionally biased region" description="Low complexity" evidence="8">
    <location>
        <begin position="297"/>
        <end position="309"/>
    </location>
</feature>
<dbReference type="PROSITE" id="PS50090">
    <property type="entry name" value="MYB_LIKE"/>
    <property type="match status" value="2"/>
</dbReference>
<accession>A0A8K0HAJ0</accession>
<evidence type="ECO:0000313" key="11">
    <source>
        <dbReference type="EMBL" id="KAF3448766.1"/>
    </source>
</evidence>
<evidence type="ECO:0000256" key="7">
    <source>
        <dbReference type="ARBA" id="ARBA00023242"/>
    </source>
</evidence>
<dbReference type="Pfam" id="PF00249">
    <property type="entry name" value="Myb_DNA-binding"/>
    <property type="match status" value="2"/>
</dbReference>
<feature type="domain" description="Myb-like" evidence="9">
    <location>
        <begin position="36"/>
        <end position="85"/>
    </location>
</feature>
<name>A0A8K0HAJ0_9ROSA</name>
<dbReference type="EMBL" id="VOIH02000004">
    <property type="protein sequence ID" value="KAF3448766.1"/>
    <property type="molecule type" value="Genomic_DNA"/>
</dbReference>
<comment type="subcellular location">
    <subcellularLocation>
        <location evidence="1">Nucleus</location>
    </subcellularLocation>
</comment>
<keyword evidence="6" id="KW-0804">Transcription</keyword>
<protein>
    <recommendedName>
        <fullName evidence="13">Transcription factor</fullName>
    </recommendedName>
</protein>
<keyword evidence="12" id="KW-1185">Reference proteome</keyword>
<keyword evidence="7" id="KW-0539">Nucleus</keyword>
<feature type="domain" description="HTH myb-type" evidence="10">
    <location>
        <begin position="86"/>
        <end position="140"/>
    </location>
</feature>
<dbReference type="GO" id="GO:0003677">
    <property type="term" value="F:DNA binding"/>
    <property type="evidence" value="ECO:0007669"/>
    <property type="project" value="UniProtKB-KW"/>
</dbReference>
<evidence type="ECO:0000259" key="9">
    <source>
        <dbReference type="PROSITE" id="PS50090"/>
    </source>
</evidence>
<evidence type="ECO:0000256" key="3">
    <source>
        <dbReference type="ARBA" id="ARBA00023015"/>
    </source>
</evidence>
<dbReference type="Proteomes" id="UP000796880">
    <property type="component" value="Unassembled WGS sequence"/>
</dbReference>
<reference evidence="11" key="1">
    <citation type="submission" date="2020-03" db="EMBL/GenBank/DDBJ databases">
        <title>A high-quality chromosome-level genome assembly of a woody plant with both climbing and erect habits, Rhamnella rubrinervis.</title>
        <authorList>
            <person name="Lu Z."/>
            <person name="Yang Y."/>
            <person name="Zhu X."/>
            <person name="Sun Y."/>
        </authorList>
    </citation>
    <scope>NUCLEOTIDE SEQUENCE</scope>
    <source>
        <strain evidence="11">BYM</strain>
        <tissue evidence="11">Leaf</tissue>
    </source>
</reference>
<evidence type="ECO:0000256" key="6">
    <source>
        <dbReference type="ARBA" id="ARBA00023163"/>
    </source>
</evidence>
<evidence type="ECO:0000256" key="2">
    <source>
        <dbReference type="ARBA" id="ARBA00022737"/>
    </source>
</evidence>
<keyword evidence="5" id="KW-0010">Activator</keyword>
<sequence length="556" mass="60456">MSRTTNESEDVVLSKYQSESPLVDESNGGNLGGVVLKKGPWTSAEDAILMEYVKKHGEGNWNAVQKHSGLFRCGKSCRLRWANHLRPNLKKGAFTADEERMIIELHAKMGNKWARMAAHLPGRTDNEIKNYWNTRIKRRQRAGLPLYPPDLCLQALQENHQSQTNGGINVGDRGHHDPLQANSYEIPDVIFNGLKGNNDVLPYVSELPDISASNMLIKGLGSSQYYSFLPPTVHHQKRLRESTDLFPNSGVSVRNGFPMFDQFQNDACDKVVRSFGLSFPHDLDPNKSLLPFDATQGSHSLSNGNSSASKPTSGAVKLELPSLQYPDTDLGSWGSSPPPPLLESVDAFIQSPPVSAFESDCPSARNSGLLDALLHESNALGSGKHHSAEKSSNSSSVTPGAMVDDCALNICETEWEDCREPISSLSHSATSLFNECISASGSSVDEPPVAETLARSTVKLEPVESDLIPDKQKESTQQLASIRPDALLGLDWLEQSSGCVKEQAIMTDAITTLLGDDTATDYKQMASGSSTSSQGWGFGSCAWNNMPAVCQMSDHP</sequence>
<dbReference type="Gene3D" id="1.10.10.60">
    <property type="entry name" value="Homeodomain-like"/>
    <property type="match status" value="2"/>
</dbReference>
<dbReference type="FunFam" id="1.10.10.60:FF:000001">
    <property type="entry name" value="MYB-related transcription factor"/>
    <property type="match status" value="1"/>
</dbReference>
<keyword evidence="3" id="KW-0805">Transcription regulation</keyword>
<evidence type="ECO:0008006" key="13">
    <source>
        <dbReference type="Google" id="ProtNLM"/>
    </source>
</evidence>
<dbReference type="PROSITE" id="PS51294">
    <property type="entry name" value="HTH_MYB"/>
    <property type="match status" value="2"/>
</dbReference>
<dbReference type="PANTHER" id="PTHR47995:SF18">
    <property type="entry name" value="TRANSCRIPTION FACTOR MYB65"/>
    <property type="match status" value="1"/>
</dbReference>
<feature type="region of interest" description="Disordered" evidence="8">
    <location>
        <begin position="290"/>
        <end position="314"/>
    </location>
</feature>
<evidence type="ECO:0000256" key="5">
    <source>
        <dbReference type="ARBA" id="ARBA00023159"/>
    </source>
</evidence>
<dbReference type="PANTHER" id="PTHR47995">
    <property type="entry name" value="TRANSCRIPTION FACTOR MYB33-RELATED"/>
    <property type="match status" value="1"/>
</dbReference>
<dbReference type="InterPro" id="IPR009057">
    <property type="entry name" value="Homeodomain-like_sf"/>
</dbReference>
<comment type="caution">
    <text evidence="11">The sequence shown here is derived from an EMBL/GenBank/DDBJ whole genome shotgun (WGS) entry which is preliminary data.</text>
</comment>
<dbReference type="InterPro" id="IPR001005">
    <property type="entry name" value="SANT/Myb"/>
</dbReference>
<dbReference type="GO" id="GO:0048235">
    <property type="term" value="P:pollen sperm cell differentiation"/>
    <property type="evidence" value="ECO:0007669"/>
    <property type="project" value="UniProtKB-ARBA"/>
</dbReference>
<dbReference type="GO" id="GO:0080092">
    <property type="term" value="P:regulation of pollen tube growth"/>
    <property type="evidence" value="ECO:0007669"/>
    <property type="project" value="UniProtKB-ARBA"/>
</dbReference>
<feature type="domain" description="HTH myb-type" evidence="10">
    <location>
        <begin position="33"/>
        <end position="85"/>
    </location>
</feature>
<feature type="domain" description="Myb-like" evidence="9">
    <location>
        <begin position="86"/>
        <end position="136"/>
    </location>
</feature>
<keyword evidence="2" id="KW-0677">Repeat</keyword>
<dbReference type="InterPro" id="IPR017930">
    <property type="entry name" value="Myb_dom"/>
</dbReference>
<proteinExistence type="predicted"/>
<dbReference type="GO" id="GO:0003700">
    <property type="term" value="F:DNA-binding transcription factor activity"/>
    <property type="evidence" value="ECO:0007669"/>
    <property type="project" value="UniProtKB-ARBA"/>
</dbReference>
<evidence type="ECO:0000313" key="12">
    <source>
        <dbReference type="Proteomes" id="UP000796880"/>
    </source>
</evidence>
<dbReference type="AlphaFoldDB" id="A0A8K0HAJ0"/>
<feature type="region of interest" description="Disordered" evidence="8">
    <location>
        <begin position="1"/>
        <end position="29"/>
    </location>
</feature>
<organism evidence="11 12">
    <name type="scientific">Rhamnella rubrinervis</name>
    <dbReference type="NCBI Taxonomy" id="2594499"/>
    <lineage>
        <taxon>Eukaryota</taxon>
        <taxon>Viridiplantae</taxon>
        <taxon>Streptophyta</taxon>
        <taxon>Embryophyta</taxon>
        <taxon>Tracheophyta</taxon>
        <taxon>Spermatophyta</taxon>
        <taxon>Magnoliopsida</taxon>
        <taxon>eudicotyledons</taxon>
        <taxon>Gunneridae</taxon>
        <taxon>Pentapetalae</taxon>
        <taxon>rosids</taxon>
        <taxon>fabids</taxon>
        <taxon>Rosales</taxon>
        <taxon>Rhamnaceae</taxon>
        <taxon>rhamnoid group</taxon>
        <taxon>Rhamneae</taxon>
        <taxon>Rhamnella</taxon>
    </lineage>
</organism>
<dbReference type="CDD" id="cd00167">
    <property type="entry name" value="SANT"/>
    <property type="match status" value="2"/>
</dbReference>
<dbReference type="OrthoDB" id="2143914at2759"/>
<keyword evidence="4" id="KW-0238">DNA-binding</keyword>
<dbReference type="SMART" id="SM00717">
    <property type="entry name" value="SANT"/>
    <property type="match status" value="2"/>
</dbReference>
<gene>
    <name evidence="11" type="ORF">FNV43_RR09479</name>
</gene>
<dbReference type="GO" id="GO:0005634">
    <property type="term" value="C:nucleus"/>
    <property type="evidence" value="ECO:0007669"/>
    <property type="project" value="UniProtKB-SubCell"/>
</dbReference>
<evidence type="ECO:0000256" key="1">
    <source>
        <dbReference type="ARBA" id="ARBA00004123"/>
    </source>
</evidence>
<dbReference type="SUPFAM" id="SSF46689">
    <property type="entry name" value="Homeodomain-like"/>
    <property type="match status" value="1"/>
</dbReference>
<dbReference type="GO" id="GO:0090406">
    <property type="term" value="C:pollen tube"/>
    <property type="evidence" value="ECO:0007669"/>
    <property type="project" value="UniProtKB-ARBA"/>
</dbReference>